<dbReference type="InterPro" id="IPR053182">
    <property type="entry name" value="YobU-like_regulator"/>
</dbReference>
<dbReference type="InterPro" id="IPR011256">
    <property type="entry name" value="Reg_factor_effector_dom_sf"/>
</dbReference>
<dbReference type="STRING" id="28110.KU46_503"/>
<dbReference type="InterPro" id="IPR029441">
    <property type="entry name" value="Cass2"/>
</dbReference>
<accession>A0A0B6D3Z3</accession>
<dbReference type="PANTHER" id="PTHR36444:SF2">
    <property type="entry name" value="TRANSCRIPTIONAL REGULATOR PROTEIN YOBU-RELATED"/>
    <property type="match status" value="1"/>
</dbReference>
<dbReference type="KEGG" id="fpz:LA55_2087"/>
<protein>
    <submittedName>
        <fullName evidence="2">Integron-associated effector binding family protein</fullName>
    </submittedName>
</protein>
<dbReference type="RefSeq" id="WP_044527071.1">
    <property type="nucleotide sequence ID" value="NZ_CP009440.1"/>
</dbReference>
<dbReference type="PANTHER" id="PTHR36444">
    <property type="entry name" value="TRANSCRIPTIONAL REGULATOR PROTEIN YOBU-RELATED"/>
    <property type="match status" value="1"/>
</dbReference>
<feature type="domain" description="Integron-associated effector binding protein" evidence="1">
    <location>
        <begin position="1"/>
        <end position="130"/>
    </location>
</feature>
<gene>
    <name evidence="2" type="ORF">LA55_2087</name>
</gene>
<dbReference type="OrthoDB" id="3173400at2"/>
<dbReference type="Proteomes" id="UP000031830">
    <property type="component" value="Chromosome"/>
</dbReference>
<dbReference type="AlphaFoldDB" id="A0A0B6D3Z3"/>
<organism evidence="2 3">
    <name type="scientific">Francisella philomiragia</name>
    <dbReference type="NCBI Taxonomy" id="28110"/>
    <lineage>
        <taxon>Bacteria</taxon>
        <taxon>Pseudomonadati</taxon>
        <taxon>Pseudomonadota</taxon>
        <taxon>Gammaproteobacteria</taxon>
        <taxon>Thiotrichales</taxon>
        <taxon>Francisellaceae</taxon>
        <taxon>Francisella</taxon>
    </lineage>
</organism>
<evidence type="ECO:0000259" key="1">
    <source>
        <dbReference type="Pfam" id="PF14526"/>
    </source>
</evidence>
<evidence type="ECO:0000313" key="3">
    <source>
        <dbReference type="Proteomes" id="UP000031830"/>
    </source>
</evidence>
<name>A0A0B6D3Z3_9GAMM</name>
<dbReference type="EMBL" id="CP009440">
    <property type="protein sequence ID" value="AJI53022.1"/>
    <property type="molecule type" value="Genomic_DNA"/>
</dbReference>
<dbReference type="SUPFAM" id="SSF55136">
    <property type="entry name" value="Probable bacterial effector-binding domain"/>
    <property type="match status" value="1"/>
</dbReference>
<dbReference type="Gene3D" id="3.20.80.10">
    <property type="entry name" value="Regulatory factor, effector binding domain"/>
    <property type="match status" value="1"/>
</dbReference>
<dbReference type="Pfam" id="PF14526">
    <property type="entry name" value="Cass2"/>
    <property type="match status" value="1"/>
</dbReference>
<proteinExistence type="predicted"/>
<sequence length="137" mass="15968">MKVIGVASKVSNDREDLLEEAWELFFNSEVLEYLNGQNISQDIISVYYEYEGDHTAPYTLLIGYEVAESFEVPTGLNSVQIELNHQTYRVEGELPDAIIDKWQQIWADNSKKRAYKADFDRYNPIEDYAEVNVEYLK</sequence>
<evidence type="ECO:0000313" key="2">
    <source>
        <dbReference type="EMBL" id="AJI53022.1"/>
    </source>
</evidence>
<reference evidence="2 3" key="1">
    <citation type="journal article" date="2015" name="Genome Announc.">
        <title>Genome sequencing of 18 francisella strains to aid in assay development and testing.</title>
        <authorList>
            <person name="Johnson S.L."/>
            <person name="Daligault H.E."/>
            <person name="Davenport K.W."/>
            <person name="Coyne S.R."/>
            <person name="Frey K.G."/>
            <person name="Koroleva G.I."/>
            <person name="Broomall S.M."/>
            <person name="Bishop-Lilly K.A."/>
            <person name="Bruce D.C."/>
            <person name="Chertkov O."/>
            <person name="Freitas T."/>
            <person name="Jaissle J."/>
            <person name="Ladner J.T."/>
            <person name="Rosenzweig C.N."/>
            <person name="Gibbons H.S."/>
            <person name="Palacios G.F."/>
            <person name="Redden C.L."/>
            <person name="Xu Y."/>
            <person name="Minogue T.D."/>
            <person name="Chain P.S."/>
        </authorList>
    </citation>
    <scope>NUCLEOTIDE SEQUENCE [LARGE SCALE GENOMIC DNA]</scope>
    <source>
        <strain evidence="2 3">GA01-2794</strain>
    </source>
</reference>